<protein>
    <submittedName>
        <fullName evidence="1">Ribosome biogenesis protein Nop16</fullName>
    </submittedName>
</protein>
<name>A0ACC0U233_9AGAM</name>
<gene>
    <name evidence="1" type="ORF">F5148DRAFT_1221444</name>
</gene>
<accession>A0ACC0U233</accession>
<organism evidence="1 2">
    <name type="scientific">Russula earlei</name>
    <dbReference type="NCBI Taxonomy" id="71964"/>
    <lineage>
        <taxon>Eukaryota</taxon>
        <taxon>Fungi</taxon>
        <taxon>Dikarya</taxon>
        <taxon>Basidiomycota</taxon>
        <taxon>Agaricomycotina</taxon>
        <taxon>Agaricomycetes</taxon>
        <taxon>Russulales</taxon>
        <taxon>Russulaceae</taxon>
        <taxon>Russula</taxon>
    </lineage>
</organism>
<evidence type="ECO:0000313" key="2">
    <source>
        <dbReference type="Proteomes" id="UP001207468"/>
    </source>
</evidence>
<sequence length="244" mass="26940">MANPRQRRKARSTHKPVHHSRQAKKLLKKQPPIRGPRILQEAWDKHKTVRQNYAALGLAVSLNPHTSGGAERPATVTEAQTAANENAFVDDLAMSMSGGSEHDLPKGLGRIVRDHAGHITTVEYVDPTSLDRRLDLVEVAAAAIIHTPENRKWFSFGQTPDTVKSNVEVIQSLPDVVNAPVPRLSPKGEMSFLQRLISKHGRDVAAMMRDRTLNPDQRTEGEIRRAIKRAGGFDKLGAQNVITG</sequence>
<proteinExistence type="predicted"/>
<keyword evidence="2" id="KW-1185">Reference proteome</keyword>
<comment type="caution">
    <text evidence="1">The sequence shown here is derived from an EMBL/GenBank/DDBJ whole genome shotgun (WGS) entry which is preliminary data.</text>
</comment>
<dbReference type="Proteomes" id="UP001207468">
    <property type="component" value="Unassembled WGS sequence"/>
</dbReference>
<dbReference type="EMBL" id="JAGFNK010000215">
    <property type="protein sequence ID" value="KAI9458021.1"/>
    <property type="molecule type" value="Genomic_DNA"/>
</dbReference>
<evidence type="ECO:0000313" key="1">
    <source>
        <dbReference type="EMBL" id="KAI9458021.1"/>
    </source>
</evidence>
<reference evidence="1" key="1">
    <citation type="submission" date="2021-03" db="EMBL/GenBank/DDBJ databases">
        <title>Evolutionary priming and transition to the ectomycorrhizal habit in an iconic lineage of mushroom-forming fungi: is preadaptation a requirement?</title>
        <authorList>
            <consortium name="DOE Joint Genome Institute"/>
            <person name="Looney B.P."/>
            <person name="Miyauchi S."/>
            <person name="Morin E."/>
            <person name="Drula E."/>
            <person name="Courty P.E."/>
            <person name="Chicoki N."/>
            <person name="Fauchery L."/>
            <person name="Kohler A."/>
            <person name="Kuo A."/>
            <person name="LaButti K."/>
            <person name="Pangilinan J."/>
            <person name="Lipzen A."/>
            <person name="Riley R."/>
            <person name="Andreopoulos W."/>
            <person name="He G."/>
            <person name="Johnson J."/>
            <person name="Barry K.W."/>
            <person name="Grigoriev I.V."/>
            <person name="Nagy L."/>
            <person name="Hibbett D."/>
            <person name="Henrissat B."/>
            <person name="Matheny P.B."/>
            <person name="Labbe J."/>
            <person name="Martin A.F."/>
        </authorList>
    </citation>
    <scope>NUCLEOTIDE SEQUENCE</scope>
    <source>
        <strain evidence="1">BPL698</strain>
    </source>
</reference>